<feature type="domain" description="Ig-like" evidence="9">
    <location>
        <begin position="68"/>
        <end position="144"/>
    </location>
</feature>
<evidence type="ECO:0000256" key="7">
    <source>
        <dbReference type="ARBA" id="ARBA00023180"/>
    </source>
</evidence>
<name>A0A8C6P4V5_NOTFU</name>
<dbReference type="GO" id="GO:0030424">
    <property type="term" value="C:axon"/>
    <property type="evidence" value="ECO:0007669"/>
    <property type="project" value="TreeGrafter"/>
</dbReference>
<keyword evidence="6" id="KW-1015">Disulfide bond</keyword>
<keyword evidence="11" id="KW-1185">Reference proteome</keyword>
<evidence type="ECO:0000313" key="10">
    <source>
        <dbReference type="Ensembl" id="ENSNFUP00015038437.1"/>
    </source>
</evidence>
<keyword evidence="3" id="KW-0732">Signal</keyword>
<sequence>CVTYTFHHHVYLVEFTNKSLESPSITLRNVTWADEGFYSCTVYDYAVDGLRARSPRDCYFVTVQARWVALSCSATGKPAPSINWVILPGAGDQTDLQNSTVLNHDGTATSISNITLRIPVNWAGTVTCLLNKDTRGEKSKRVFSYRGGKLKRNGT</sequence>
<dbReference type="GO" id="GO:0150079">
    <property type="term" value="P:negative regulation of neuroinflammatory response"/>
    <property type="evidence" value="ECO:0007669"/>
    <property type="project" value="TreeGrafter"/>
</dbReference>
<accession>A0A8C6P4V5</accession>
<dbReference type="InterPro" id="IPR036179">
    <property type="entry name" value="Ig-like_dom_sf"/>
</dbReference>
<evidence type="ECO:0000313" key="11">
    <source>
        <dbReference type="Proteomes" id="UP000694548"/>
    </source>
</evidence>
<keyword evidence="8" id="KW-0393">Immunoglobulin domain</keyword>
<evidence type="ECO:0000256" key="6">
    <source>
        <dbReference type="ARBA" id="ARBA00023157"/>
    </source>
</evidence>
<dbReference type="InterPro" id="IPR047164">
    <property type="entry name" value="OX2G-like"/>
</dbReference>
<evidence type="ECO:0000256" key="3">
    <source>
        <dbReference type="ARBA" id="ARBA00022729"/>
    </source>
</evidence>
<dbReference type="GO" id="GO:0043025">
    <property type="term" value="C:neuronal cell body"/>
    <property type="evidence" value="ECO:0007669"/>
    <property type="project" value="TreeGrafter"/>
</dbReference>
<evidence type="ECO:0000256" key="4">
    <source>
        <dbReference type="ARBA" id="ARBA00022989"/>
    </source>
</evidence>
<dbReference type="GO" id="GO:0016020">
    <property type="term" value="C:membrane"/>
    <property type="evidence" value="ECO:0007669"/>
    <property type="project" value="UniProtKB-SubCell"/>
</dbReference>
<protein>
    <recommendedName>
        <fullName evidence="9">Ig-like domain-containing protein</fullName>
    </recommendedName>
</protein>
<keyword evidence="5" id="KW-0472">Membrane</keyword>
<dbReference type="GO" id="GO:0009986">
    <property type="term" value="C:cell surface"/>
    <property type="evidence" value="ECO:0007669"/>
    <property type="project" value="TreeGrafter"/>
</dbReference>
<evidence type="ECO:0000256" key="1">
    <source>
        <dbReference type="ARBA" id="ARBA00004167"/>
    </source>
</evidence>
<dbReference type="AlphaFoldDB" id="A0A8C6P4V5"/>
<proteinExistence type="predicted"/>
<keyword evidence="2" id="KW-0812">Transmembrane</keyword>
<dbReference type="PROSITE" id="PS50835">
    <property type="entry name" value="IG_LIKE"/>
    <property type="match status" value="1"/>
</dbReference>
<comment type="subcellular location">
    <subcellularLocation>
        <location evidence="1">Membrane</location>
        <topology evidence="1">Single-pass membrane protein</topology>
    </subcellularLocation>
</comment>
<evidence type="ECO:0000259" key="9">
    <source>
        <dbReference type="PROSITE" id="PS50835"/>
    </source>
</evidence>
<dbReference type="PANTHER" id="PTHR46841">
    <property type="entry name" value="OX-2 MEMBRANE GLYCOPROTEIN"/>
    <property type="match status" value="1"/>
</dbReference>
<dbReference type="GeneTree" id="ENSGT01000000222211"/>
<evidence type="ECO:0000256" key="8">
    <source>
        <dbReference type="ARBA" id="ARBA00023319"/>
    </source>
</evidence>
<organism evidence="10 11">
    <name type="scientific">Nothobranchius furzeri</name>
    <name type="common">Turquoise killifish</name>
    <dbReference type="NCBI Taxonomy" id="105023"/>
    <lineage>
        <taxon>Eukaryota</taxon>
        <taxon>Metazoa</taxon>
        <taxon>Chordata</taxon>
        <taxon>Craniata</taxon>
        <taxon>Vertebrata</taxon>
        <taxon>Euteleostomi</taxon>
        <taxon>Actinopterygii</taxon>
        <taxon>Neopterygii</taxon>
        <taxon>Teleostei</taxon>
        <taxon>Neoteleostei</taxon>
        <taxon>Acanthomorphata</taxon>
        <taxon>Ovalentaria</taxon>
        <taxon>Atherinomorphae</taxon>
        <taxon>Cyprinodontiformes</taxon>
        <taxon>Nothobranchiidae</taxon>
        <taxon>Nothobranchius</taxon>
    </lineage>
</organism>
<reference evidence="10" key="2">
    <citation type="submission" date="2025-09" db="UniProtKB">
        <authorList>
            <consortium name="Ensembl"/>
        </authorList>
    </citation>
    <scope>IDENTIFICATION</scope>
</reference>
<dbReference type="Gene3D" id="2.60.40.10">
    <property type="entry name" value="Immunoglobulins"/>
    <property type="match status" value="1"/>
</dbReference>
<keyword evidence="7" id="KW-0325">Glycoprotein</keyword>
<dbReference type="Proteomes" id="UP000694548">
    <property type="component" value="Unassembled WGS sequence"/>
</dbReference>
<reference evidence="10" key="1">
    <citation type="submission" date="2025-08" db="UniProtKB">
        <authorList>
            <consortium name="Ensembl"/>
        </authorList>
    </citation>
    <scope>IDENTIFICATION</scope>
</reference>
<dbReference type="InterPro" id="IPR007110">
    <property type="entry name" value="Ig-like_dom"/>
</dbReference>
<keyword evidence="4" id="KW-1133">Transmembrane helix</keyword>
<evidence type="ECO:0000256" key="2">
    <source>
        <dbReference type="ARBA" id="ARBA00022692"/>
    </source>
</evidence>
<dbReference type="PANTHER" id="PTHR46841:SF7">
    <property type="entry name" value="IG-LIKE DOMAIN-CONTAINING PROTEIN"/>
    <property type="match status" value="1"/>
</dbReference>
<dbReference type="Ensembl" id="ENSNFUT00015040138.1">
    <property type="protein sequence ID" value="ENSNFUP00015038437.1"/>
    <property type="gene ID" value="ENSNFUG00015018557.1"/>
</dbReference>
<dbReference type="InterPro" id="IPR013783">
    <property type="entry name" value="Ig-like_fold"/>
</dbReference>
<dbReference type="GO" id="GO:0034113">
    <property type="term" value="P:heterotypic cell-cell adhesion"/>
    <property type="evidence" value="ECO:0007669"/>
    <property type="project" value="TreeGrafter"/>
</dbReference>
<evidence type="ECO:0000256" key="5">
    <source>
        <dbReference type="ARBA" id="ARBA00023136"/>
    </source>
</evidence>
<dbReference type="SUPFAM" id="SSF48726">
    <property type="entry name" value="Immunoglobulin"/>
    <property type="match status" value="2"/>
</dbReference>
<dbReference type="GO" id="GO:0098632">
    <property type="term" value="F:cell-cell adhesion mediator activity"/>
    <property type="evidence" value="ECO:0007669"/>
    <property type="project" value="InterPro"/>
</dbReference>